<keyword evidence="8" id="KW-1185">Reference proteome</keyword>
<dbReference type="RefSeq" id="WP_035967738.1">
    <property type="nucleotide sequence ID" value="NZ_BMEG01000014.1"/>
</dbReference>
<evidence type="ECO:0000313" key="6">
    <source>
        <dbReference type="EMBL" id="KDR31039.1"/>
    </source>
</evidence>
<keyword evidence="2" id="KW-0659">Purine metabolism</keyword>
<evidence type="ECO:0000313" key="8">
    <source>
        <dbReference type="Proteomes" id="UP000597138"/>
    </source>
</evidence>
<dbReference type="eggNOG" id="COG3194">
    <property type="taxonomic scope" value="Bacteria"/>
</dbReference>
<keyword evidence="3 5" id="KW-0456">Lyase</keyword>
<comment type="catalytic activity">
    <reaction evidence="4">
        <text>(S)-ureidoglycolate = urea + glyoxylate</text>
        <dbReference type="Rhea" id="RHEA:11304"/>
        <dbReference type="ChEBI" id="CHEBI:16199"/>
        <dbReference type="ChEBI" id="CHEBI:36655"/>
        <dbReference type="ChEBI" id="CHEBI:57296"/>
        <dbReference type="EC" id="4.3.2.3"/>
    </reaction>
</comment>
<dbReference type="InterPro" id="IPR024060">
    <property type="entry name" value="Ureidoglycolate_lyase_dom_sf"/>
</dbReference>
<evidence type="ECO:0000256" key="4">
    <source>
        <dbReference type="ARBA" id="ARBA00047684"/>
    </source>
</evidence>
<reference evidence="5" key="1">
    <citation type="journal article" date="2014" name="Int. J. Syst. Evol. Microbiol.">
        <title>Complete genome of a new Firmicutes species belonging to the dominant human colonic microbiota ('Ruminococcus bicirculans') reveals two chromosomes and a selective capacity to utilize plant glucans.</title>
        <authorList>
            <consortium name="NISC Comparative Sequencing Program"/>
            <person name="Wegmann U."/>
            <person name="Louis P."/>
            <person name="Goesmann A."/>
            <person name="Henrissat B."/>
            <person name="Duncan S.H."/>
            <person name="Flint H.J."/>
        </authorList>
    </citation>
    <scope>NUCLEOTIDE SEQUENCE</scope>
    <source>
        <strain evidence="5">CGMCC 1.11013</strain>
    </source>
</reference>
<dbReference type="Proteomes" id="UP000597138">
    <property type="component" value="Unassembled WGS sequence"/>
</dbReference>
<protein>
    <submittedName>
        <fullName evidence="6">Ureidoglycolate hydrolase</fullName>
    </submittedName>
    <submittedName>
        <fullName evidence="5">Ureidoglycolate lyase</fullName>
    </submittedName>
</protein>
<dbReference type="EMBL" id="JFHE01000024">
    <property type="protein sequence ID" value="KDR31039.1"/>
    <property type="molecule type" value="Genomic_DNA"/>
</dbReference>
<gene>
    <name evidence="6" type="ORF">BG57_13595</name>
    <name evidence="5" type="ORF">GCM10010985_56290</name>
</gene>
<dbReference type="OrthoDB" id="8654422at2"/>
<dbReference type="InterPro" id="IPR007247">
    <property type="entry name" value="Ureidogly_lyase"/>
</dbReference>
<dbReference type="Pfam" id="PF04115">
    <property type="entry name" value="Ureidogly_lyase"/>
    <property type="match status" value="1"/>
</dbReference>
<dbReference type="GO" id="GO:0050385">
    <property type="term" value="F:ureidoglycolate lyase activity"/>
    <property type="evidence" value="ECO:0007669"/>
    <property type="project" value="UniProtKB-EC"/>
</dbReference>
<evidence type="ECO:0000256" key="1">
    <source>
        <dbReference type="ARBA" id="ARBA00011738"/>
    </source>
</evidence>
<dbReference type="GO" id="GO:0004848">
    <property type="term" value="F:ureidoglycolate hydrolase activity"/>
    <property type="evidence" value="ECO:0007669"/>
    <property type="project" value="InterPro"/>
</dbReference>
<reference evidence="5" key="4">
    <citation type="submission" date="2024-05" db="EMBL/GenBank/DDBJ databases">
        <authorList>
            <person name="Sun Q."/>
            <person name="Zhou Y."/>
        </authorList>
    </citation>
    <scope>NUCLEOTIDE SEQUENCE</scope>
    <source>
        <strain evidence="5">CGMCC 1.11013</strain>
    </source>
</reference>
<dbReference type="STRING" id="1071679.BG57_13595"/>
<dbReference type="Gene3D" id="2.60.120.480">
    <property type="entry name" value="Ureidoglycolate hydrolase"/>
    <property type="match status" value="1"/>
</dbReference>
<reference evidence="8" key="3">
    <citation type="journal article" date="2019" name="Int. J. Syst. Evol. Microbiol.">
        <title>The Global Catalogue of Microorganisms (GCM) 10K type strain sequencing project: providing services to taxonomists for standard genome sequencing and annotation.</title>
        <authorList>
            <consortium name="The Broad Institute Genomics Platform"/>
            <consortium name="The Broad Institute Genome Sequencing Center for Infectious Disease"/>
            <person name="Wu L."/>
            <person name="Ma J."/>
        </authorList>
    </citation>
    <scope>NUCLEOTIDE SEQUENCE [LARGE SCALE GENOMIC DNA]</scope>
    <source>
        <strain evidence="8">CGMCC 1.11013</strain>
    </source>
</reference>
<evidence type="ECO:0000256" key="2">
    <source>
        <dbReference type="ARBA" id="ARBA00022631"/>
    </source>
</evidence>
<evidence type="ECO:0000313" key="5">
    <source>
        <dbReference type="EMBL" id="GGD94372.1"/>
    </source>
</evidence>
<evidence type="ECO:0000256" key="3">
    <source>
        <dbReference type="ARBA" id="ARBA00023239"/>
    </source>
</evidence>
<dbReference type="GO" id="GO:0000256">
    <property type="term" value="P:allantoin catabolic process"/>
    <property type="evidence" value="ECO:0007669"/>
    <property type="project" value="InterPro"/>
</dbReference>
<evidence type="ECO:0000313" key="7">
    <source>
        <dbReference type="Proteomes" id="UP000027439"/>
    </source>
</evidence>
<reference evidence="6 7" key="2">
    <citation type="submission" date="2014-03" db="EMBL/GenBank/DDBJ databases">
        <title>Draft Genome Sequences of Four Burkholderia Strains.</title>
        <authorList>
            <person name="Liu X.Y."/>
            <person name="Li C.X."/>
            <person name="Xu J.H."/>
        </authorList>
    </citation>
    <scope>NUCLEOTIDE SEQUENCE [LARGE SCALE GENOMIC DNA]</scope>
    <source>
        <strain evidence="6 7">R27</strain>
    </source>
</reference>
<dbReference type="GO" id="GO:0006144">
    <property type="term" value="P:purine nucleobase metabolic process"/>
    <property type="evidence" value="ECO:0007669"/>
    <property type="project" value="UniProtKB-KW"/>
</dbReference>
<comment type="subunit">
    <text evidence="1">Homodimer.</text>
</comment>
<sequence length="179" mass="19626">MTTSPAITIEKLDATACAPYGVMLGTPPRADDPSTFLSPQSDFWRAQLFETGDTAAEILWVVYREQPLSVSTLEAHHLTQQAVVPLTGSIIQILATSDDEGNPNLRTLRAFEIKQGQGLCMYARTWHATRVRKGETACLMLTRASTTRDLATSLRDARLPVETVLCHIDAFSLHQAVAS</sequence>
<keyword evidence="6" id="KW-0378">Hydrolase</keyword>
<name>A0A069NTU1_9BURK</name>
<dbReference type="AlphaFoldDB" id="A0A069NTU1"/>
<dbReference type="InterPro" id="IPR011051">
    <property type="entry name" value="RmlC_Cupin_sf"/>
</dbReference>
<proteinExistence type="predicted"/>
<dbReference type="Proteomes" id="UP000027439">
    <property type="component" value="Unassembled WGS sequence"/>
</dbReference>
<accession>A0A069NTU1</accession>
<dbReference type="EMBL" id="BMEG01000014">
    <property type="protein sequence ID" value="GGD94372.1"/>
    <property type="molecule type" value="Genomic_DNA"/>
</dbReference>
<comment type="caution">
    <text evidence="6">The sequence shown here is derived from an EMBL/GenBank/DDBJ whole genome shotgun (WGS) entry which is preliminary data.</text>
</comment>
<dbReference type="SUPFAM" id="SSF51182">
    <property type="entry name" value="RmlC-like cupins"/>
    <property type="match status" value="1"/>
</dbReference>
<organism evidence="6 7">
    <name type="scientific">Caballeronia grimmiae</name>
    <dbReference type="NCBI Taxonomy" id="1071679"/>
    <lineage>
        <taxon>Bacteria</taxon>
        <taxon>Pseudomonadati</taxon>
        <taxon>Pseudomonadota</taxon>
        <taxon>Betaproteobacteria</taxon>
        <taxon>Burkholderiales</taxon>
        <taxon>Burkholderiaceae</taxon>
        <taxon>Caballeronia</taxon>
    </lineage>
</organism>